<dbReference type="InterPro" id="IPR013955">
    <property type="entry name" value="Rep_factor-A_C"/>
</dbReference>
<evidence type="ECO:0000313" key="3">
    <source>
        <dbReference type="EMBL" id="CAA0816378.1"/>
    </source>
</evidence>
<reference evidence="3" key="1">
    <citation type="submission" date="2019-12" db="EMBL/GenBank/DDBJ databases">
        <authorList>
            <person name="Scholes J."/>
        </authorList>
    </citation>
    <scope>NUCLEOTIDE SEQUENCE</scope>
</reference>
<proteinExistence type="predicted"/>
<dbReference type="PANTHER" id="PTHR47165:SF4">
    <property type="entry name" value="OS03G0429900 PROTEIN"/>
    <property type="match status" value="1"/>
</dbReference>
<evidence type="ECO:0000256" key="1">
    <source>
        <dbReference type="SAM" id="MobiDB-lite"/>
    </source>
</evidence>
<evidence type="ECO:0000313" key="4">
    <source>
        <dbReference type="Proteomes" id="UP001153555"/>
    </source>
</evidence>
<dbReference type="Pfam" id="PF08646">
    <property type="entry name" value="Rep_fac-A_C"/>
    <property type="match status" value="1"/>
</dbReference>
<dbReference type="PANTHER" id="PTHR47165">
    <property type="entry name" value="OS03G0429900 PROTEIN"/>
    <property type="match status" value="1"/>
</dbReference>
<organism evidence="3 4">
    <name type="scientific">Striga hermonthica</name>
    <name type="common">Purple witchweed</name>
    <name type="synonym">Buchnera hermonthica</name>
    <dbReference type="NCBI Taxonomy" id="68872"/>
    <lineage>
        <taxon>Eukaryota</taxon>
        <taxon>Viridiplantae</taxon>
        <taxon>Streptophyta</taxon>
        <taxon>Embryophyta</taxon>
        <taxon>Tracheophyta</taxon>
        <taxon>Spermatophyta</taxon>
        <taxon>Magnoliopsida</taxon>
        <taxon>eudicotyledons</taxon>
        <taxon>Gunneridae</taxon>
        <taxon>Pentapetalae</taxon>
        <taxon>asterids</taxon>
        <taxon>lamiids</taxon>
        <taxon>Lamiales</taxon>
        <taxon>Orobanchaceae</taxon>
        <taxon>Buchnereae</taxon>
        <taxon>Striga</taxon>
    </lineage>
</organism>
<protein>
    <recommendedName>
        <fullName evidence="2">Replication factor A C-terminal domain-containing protein</fullName>
    </recommendedName>
</protein>
<comment type="caution">
    <text evidence="3">The sequence shown here is derived from an EMBL/GenBank/DDBJ whole genome shotgun (WGS) entry which is preliminary data.</text>
</comment>
<dbReference type="InterPro" id="IPR012340">
    <property type="entry name" value="NA-bd_OB-fold"/>
</dbReference>
<gene>
    <name evidence="3" type="ORF">SHERM_16246</name>
</gene>
<dbReference type="Proteomes" id="UP001153555">
    <property type="component" value="Unassembled WGS sequence"/>
</dbReference>
<dbReference type="Gene3D" id="2.40.50.140">
    <property type="entry name" value="Nucleic acid-binding proteins"/>
    <property type="match status" value="3"/>
</dbReference>
<name>A0A9N7R8C0_STRHE</name>
<feature type="compositionally biased region" description="Low complexity" evidence="1">
    <location>
        <begin position="481"/>
        <end position="495"/>
    </location>
</feature>
<dbReference type="CDD" id="cd04475">
    <property type="entry name" value="RPA1_DBD_B"/>
    <property type="match status" value="1"/>
</dbReference>
<evidence type="ECO:0000259" key="2">
    <source>
        <dbReference type="Pfam" id="PF08646"/>
    </source>
</evidence>
<sequence length="526" mass="58957">MSRICLPIKEITDATKNWTALIQVVERPPVHESKNDSTMHYRRYLFTDEEGTKVAAVVYNAVIQEFKPPLLMPYKRFYVSGARVRPEIPLYQVGDYKYKWNLVKGTNVEEYEEPLPPQLPCSIEIHPFANLHKYADTENPRSLLAVVVHAFPIKTVGSNTTRELIVINEEMKPMLFTLWNQFNKDEGETLANTIASANIVLAMRSKVSTFHGLSLSTKVGTCLMVNPPIPAAADLKQWYIQNKDSVAKLIDEGAYKNTDKLYPWPESTDIITVQNALTSIKYSKTCWVTGKIKLAGDNKSLWAATCSNCHKNYNMPPNTTMKCRSCQANTYVEARCRIPMAIKDATGTIYAMIYGTDAERIIPFSGHDLYEAEKNGQDLKGEIEALIENLSVVCFIKYTESAYHTILKLYTTDDMSTEKNMLEEQPSKKTAASSSSAQVVEKQLFTPTLKNVLQSVAMKIEKDPNIGSSEPPVKKRINFESQPTASSSITTATPPKQASPKPSQINLQPHTDPPASPSKKSRPKMD</sequence>
<feature type="region of interest" description="Disordered" evidence="1">
    <location>
        <begin position="463"/>
        <end position="526"/>
    </location>
</feature>
<keyword evidence="4" id="KW-1185">Reference proteome</keyword>
<accession>A0A9N7R8C0</accession>
<feature type="domain" description="Replication factor A C-terminal" evidence="2">
    <location>
        <begin position="298"/>
        <end position="401"/>
    </location>
</feature>
<dbReference type="SUPFAM" id="SSF50249">
    <property type="entry name" value="Nucleic acid-binding proteins"/>
    <property type="match status" value="3"/>
</dbReference>
<feature type="compositionally biased region" description="Polar residues" evidence="1">
    <location>
        <begin position="500"/>
        <end position="509"/>
    </location>
</feature>
<dbReference type="OrthoDB" id="1740937at2759"/>
<dbReference type="AlphaFoldDB" id="A0A9N7R8C0"/>
<dbReference type="EMBL" id="CACSLK010013932">
    <property type="protein sequence ID" value="CAA0816378.1"/>
    <property type="molecule type" value="Genomic_DNA"/>
</dbReference>